<dbReference type="PANTHER" id="PTHR44825">
    <property type="match status" value="1"/>
</dbReference>
<dbReference type="SUPFAM" id="SSF46565">
    <property type="entry name" value="Chaperone J-domain"/>
    <property type="match status" value="1"/>
</dbReference>
<organism evidence="3 4">
    <name type="scientific">Tremella mesenterica</name>
    <name type="common">Jelly fungus</name>
    <dbReference type="NCBI Taxonomy" id="5217"/>
    <lineage>
        <taxon>Eukaryota</taxon>
        <taxon>Fungi</taxon>
        <taxon>Dikarya</taxon>
        <taxon>Basidiomycota</taxon>
        <taxon>Agaricomycotina</taxon>
        <taxon>Tremellomycetes</taxon>
        <taxon>Tremellales</taxon>
        <taxon>Tremellaceae</taxon>
        <taxon>Tremella</taxon>
    </lineage>
</organism>
<name>A0A4Q1BNR4_TREME</name>
<gene>
    <name evidence="3" type="ORF">M231_03175</name>
</gene>
<reference evidence="3 4" key="1">
    <citation type="submission" date="2016-06" db="EMBL/GenBank/DDBJ databases">
        <title>Evolution of pathogenesis and genome organization in the Tremellales.</title>
        <authorList>
            <person name="Cuomo C."/>
            <person name="Litvintseva A."/>
            <person name="Heitman J."/>
            <person name="Chen Y."/>
            <person name="Sun S."/>
            <person name="Springer D."/>
            <person name="Dromer F."/>
            <person name="Young S."/>
            <person name="Zeng Q."/>
            <person name="Chapman S."/>
            <person name="Gujja S."/>
            <person name="Saif S."/>
            <person name="Birren B."/>
        </authorList>
    </citation>
    <scope>NUCLEOTIDE SEQUENCE [LARGE SCALE GENOMIC DNA]</scope>
    <source>
        <strain evidence="3 4">ATCC 28783</strain>
    </source>
</reference>
<dbReference type="Pfam" id="PF00226">
    <property type="entry name" value="DnaJ"/>
    <property type="match status" value="1"/>
</dbReference>
<evidence type="ECO:0000313" key="4">
    <source>
        <dbReference type="Proteomes" id="UP000289152"/>
    </source>
</evidence>
<comment type="caution">
    <text evidence="3">The sequence shown here is derived from an EMBL/GenBank/DDBJ whole genome shotgun (WGS) entry which is preliminary data.</text>
</comment>
<dbReference type="InterPro" id="IPR052763">
    <property type="entry name" value="DnaJ_C4"/>
</dbReference>
<dbReference type="OrthoDB" id="10250354at2759"/>
<keyword evidence="4" id="KW-1185">Reference proteome</keyword>
<feature type="compositionally biased region" description="Pro residues" evidence="1">
    <location>
        <begin position="86"/>
        <end position="95"/>
    </location>
</feature>
<feature type="domain" description="J" evidence="2">
    <location>
        <begin position="7"/>
        <end position="72"/>
    </location>
</feature>
<dbReference type="STRING" id="5217.A0A4Q1BNR4"/>
<dbReference type="Proteomes" id="UP000289152">
    <property type="component" value="Unassembled WGS sequence"/>
</dbReference>
<protein>
    <recommendedName>
        <fullName evidence="2">J domain-containing protein</fullName>
    </recommendedName>
</protein>
<dbReference type="SMART" id="SM00271">
    <property type="entry name" value="DnaJ"/>
    <property type="match status" value="1"/>
</dbReference>
<dbReference type="PANTHER" id="PTHR44825:SF1">
    <property type="entry name" value="DNAJ HOMOLOG SUBFAMILY C MEMBER 4"/>
    <property type="match status" value="1"/>
</dbReference>
<dbReference type="PROSITE" id="PS50076">
    <property type="entry name" value="DNAJ_2"/>
    <property type="match status" value="1"/>
</dbReference>
<dbReference type="PROSITE" id="PS00636">
    <property type="entry name" value="DNAJ_1"/>
    <property type="match status" value="1"/>
</dbReference>
<accession>A0A4Q1BNR4</accession>
<feature type="compositionally biased region" description="Polar residues" evidence="1">
    <location>
        <begin position="98"/>
        <end position="121"/>
    </location>
</feature>
<dbReference type="InterPro" id="IPR018253">
    <property type="entry name" value="DnaJ_domain_CS"/>
</dbReference>
<evidence type="ECO:0000259" key="2">
    <source>
        <dbReference type="PROSITE" id="PS50076"/>
    </source>
</evidence>
<dbReference type="PRINTS" id="PR00625">
    <property type="entry name" value="JDOMAIN"/>
</dbReference>
<dbReference type="EMBL" id="SDIL01000030">
    <property type="protein sequence ID" value="RXK39506.1"/>
    <property type="molecule type" value="Genomic_DNA"/>
</dbReference>
<dbReference type="CDD" id="cd06257">
    <property type="entry name" value="DnaJ"/>
    <property type="match status" value="1"/>
</dbReference>
<feature type="region of interest" description="Disordered" evidence="1">
    <location>
        <begin position="75"/>
        <end position="121"/>
    </location>
</feature>
<proteinExistence type="predicted"/>
<dbReference type="InterPro" id="IPR001623">
    <property type="entry name" value="DnaJ_domain"/>
</dbReference>
<dbReference type="InParanoid" id="A0A4Q1BNR4"/>
<dbReference type="InterPro" id="IPR036869">
    <property type="entry name" value="J_dom_sf"/>
</dbReference>
<evidence type="ECO:0000313" key="3">
    <source>
        <dbReference type="EMBL" id="RXK39506.1"/>
    </source>
</evidence>
<dbReference type="AlphaFoldDB" id="A0A4Q1BNR4"/>
<evidence type="ECO:0000256" key="1">
    <source>
        <dbReference type="SAM" id="MobiDB-lite"/>
    </source>
</evidence>
<sequence length="218" mass="24942">MSSKVETYYDLLEVDVSADASQIRKAYLRRAAECHPDKNPDNPAATRLFQELNKAHEVLRDPQARARYDITLLTKSHPHPSLNNRHPPPPPPPANPSARQTRMSPTPIWQASGQNQHSPPSLSLPILHNMCVLEGWIRRESMRQAVLRNVYVQQSSTYRQRPFTPRLDPFHIPSPQIPIPRPLMATNVVKIPFPGHLHLPMSQTCWPSQINSRVRRYA</sequence>
<dbReference type="Gene3D" id="1.10.287.110">
    <property type="entry name" value="DnaJ domain"/>
    <property type="match status" value="1"/>
</dbReference>